<dbReference type="Proteomes" id="UP000045285">
    <property type="component" value="Unassembled WGS sequence"/>
</dbReference>
<dbReference type="InterPro" id="IPR057326">
    <property type="entry name" value="KR_dom"/>
</dbReference>
<keyword evidence="5" id="KW-1185">Reference proteome</keyword>
<dbReference type="FunFam" id="3.40.50.720:FF:000084">
    <property type="entry name" value="Short-chain dehydrogenase reductase"/>
    <property type="match status" value="1"/>
</dbReference>
<dbReference type="NCBIfam" id="NF004847">
    <property type="entry name" value="PRK06198.1"/>
    <property type="match status" value="1"/>
</dbReference>
<keyword evidence="2" id="KW-0560">Oxidoreductase</keyword>
<evidence type="ECO:0000256" key="2">
    <source>
        <dbReference type="ARBA" id="ARBA00023002"/>
    </source>
</evidence>
<dbReference type="InterPro" id="IPR036291">
    <property type="entry name" value="NAD(P)-bd_dom_sf"/>
</dbReference>
<dbReference type="InterPro" id="IPR002347">
    <property type="entry name" value="SDR_fam"/>
</dbReference>
<reference evidence="5" key="1">
    <citation type="submission" date="2014-08" db="EMBL/GenBank/DDBJ databases">
        <authorList>
            <person name="Moulin L."/>
        </authorList>
    </citation>
    <scope>NUCLEOTIDE SEQUENCE [LARGE SCALE GENOMIC DNA]</scope>
</reference>
<evidence type="ECO:0000313" key="4">
    <source>
        <dbReference type="EMBL" id="CDX28092.1"/>
    </source>
</evidence>
<dbReference type="PANTHER" id="PTHR43639:SF1">
    <property type="entry name" value="SHORT-CHAIN DEHYDROGENASE_REDUCTASE FAMILY PROTEIN"/>
    <property type="match status" value="1"/>
</dbReference>
<dbReference type="GO" id="GO:0016491">
    <property type="term" value="F:oxidoreductase activity"/>
    <property type="evidence" value="ECO:0007669"/>
    <property type="project" value="UniProtKB-KW"/>
</dbReference>
<protein>
    <submittedName>
        <fullName evidence="4">Short-chain dehydrogenase/reductase SDR</fullName>
    </submittedName>
</protein>
<dbReference type="PRINTS" id="PR00081">
    <property type="entry name" value="GDHRDH"/>
</dbReference>
<dbReference type="SMART" id="SM00822">
    <property type="entry name" value="PKS_KR"/>
    <property type="match status" value="1"/>
</dbReference>
<organism evidence="4 5">
    <name type="scientific">Mesorhizobium plurifarium</name>
    <dbReference type="NCBI Taxonomy" id="69974"/>
    <lineage>
        <taxon>Bacteria</taxon>
        <taxon>Pseudomonadati</taxon>
        <taxon>Pseudomonadota</taxon>
        <taxon>Alphaproteobacteria</taxon>
        <taxon>Hyphomicrobiales</taxon>
        <taxon>Phyllobacteriaceae</taxon>
        <taxon>Mesorhizobium</taxon>
    </lineage>
</organism>
<dbReference type="PRINTS" id="PR00080">
    <property type="entry name" value="SDRFAMILY"/>
</dbReference>
<dbReference type="STRING" id="69974.MPLDJ20_60630"/>
<feature type="domain" description="Ketoreductase" evidence="3">
    <location>
        <begin position="8"/>
        <end position="149"/>
    </location>
</feature>
<dbReference type="EMBL" id="CCMZ01000075">
    <property type="protein sequence ID" value="CDX28092.1"/>
    <property type="molecule type" value="Genomic_DNA"/>
</dbReference>
<comment type="similarity">
    <text evidence="1">Belongs to the short-chain dehydrogenases/reductases (SDR) family.</text>
</comment>
<dbReference type="AlphaFoldDB" id="A0A090ED18"/>
<dbReference type="PROSITE" id="PS00061">
    <property type="entry name" value="ADH_SHORT"/>
    <property type="match status" value="1"/>
</dbReference>
<gene>
    <name evidence="4" type="ORF">MPL3356_80024</name>
</gene>
<name>A0A090ED18_MESPL</name>
<proteinExistence type="inferred from homology"/>
<dbReference type="InterPro" id="IPR020904">
    <property type="entry name" value="Sc_DH/Rdtase_CS"/>
</dbReference>
<sequence>MEVRLDGKVVLVTGATQGIGRAIAEIAARSGAAGLLITGRDQNRGDAVAAELAAMGTPAAFAAADLGDPEAPAQLAQACIDRFGRIDGLVNAAGLTDRASFADATLDDWSSLFAVNARAPFFLMQATIADMRKRGQGGSIVNILSINAHCGSPELAVYSATKGALATLTKNAANAHRFDRIRVNGINVGWTDTPAERVMQAETLGQGPGWLDAANATQPFGRLFSVTDIANLAVFLLSDAAGPMTGTLVDQEQWVIGANR</sequence>
<dbReference type="PANTHER" id="PTHR43639">
    <property type="entry name" value="OXIDOREDUCTASE, SHORT-CHAIN DEHYDROGENASE/REDUCTASE FAMILY (AFU_ORTHOLOGUE AFUA_5G02870)"/>
    <property type="match status" value="1"/>
</dbReference>
<accession>A0A090ED18</accession>
<dbReference type="CDD" id="cd05233">
    <property type="entry name" value="SDR_c"/>
    <property type="match status" value="1"/>
</dbReference>
<dbReference type="Gene3D" id="3.40.50.720">
    <property type="entry name" value="NAD(P)-binding Rossmann-like Domain"/>
    <property type="match status" value="1"/>
</dbReference>
<evidence type="ECO:0000313" key="5">
    <source>
        <dbReference type="Proteomes" id="UP000045285"/>
    </source>
</evidence>
<dbReference type="SUPFAM" id="SSF51735">
    <property type="entry name" value="NAD(P)-binding Rossmann-fold domains"/>
    <property type="match status" value="1"/>
</dbReference>
<evidence type="ECO:0000256" key="1">
    <source>
        <dbReference type="ARBA" id="ARBA00006484"/>
    </source>
</evidence>
<dbReference type="Pfam" id="PF13561">
    <property type="entry name" value="adh_short_C2"/>
    <property type="match status" value="1"/>
</dbReference>
<evidence type="ECO:0000259" key="3">
    <source>
        <dbReference type="SMART" id="SM00822"/>
    </source>
</evidence>